<feature type="compositionally biased region" description="Polar residues" evidence="1">
    <location>
        <begin position="1"/>
        <end position="10"/>
    </location>
</feature>
<gene>
    <name evidence="3" type="ORF">S01H1_26977</name>
</gene>
<feature type="region of interest" description="Disordered" evidence="1">
    <location>
        <begin position="1"/>
        <end position="22"/>
    </location>
</feature>
<organism evidence="3">
    <name type="scientific">marine sediment metagenome</name>
    <dbReference type="NCBI Taxonomy" id="412755"/>
    <lineage>
        <taxon>unclassified sequences</taxon>
        <taxon>metagenomes</taxon>
        <taxon>ecological metagenomes</taxon>
    </lineage>
</organism>
<dbReference type="GO" id="GO:0003677">
    <property type="term" value="F:DNA binding"/>
    <property type="evidence" value="ECO:0007669"/>
    <property type="project" value="InterPro"/>
</dbReference>
<dbReference type="SUPFAM" id="SSF46955">
    <property type="entry name" value="Putative DNA-binding domain"/>
    <property type="match status" value="1"/>
</dbReference>
<dbReference type="AlphaFoldDB" id="X0UEI0"/>
<dbReference type="NCBIfam" id="TIGR01764">
    <property type="entry name" value="excise"/>
    <property type="match status" value="1"/>
</dbReference>
<comment type="caution">
    <text evidence="3">The sequence shown here is derived from an EMBL/GenBank/DDBJ whole genome shotgun (WGS) entry which is preliminary data.</text>
</comment>
<dbReference type="EMBL" id="BARS01016388">
    <property type="protein sequence ID" value="GAF86895.1"/>
    <property type="molecule type" value="Genomic_DNA"/>
</dbReference>
<dbReference type="InterPro" id="IPR009061">
    <property type="entry name" value="DNA-bd_dom_put_sf"/>
</dbReference>
<proteinExistence type="predicted"/>
<feature type="compositionally biased region" description="Basic residues" evidence="1">
    <location>
        <begin position="11"/>
        <end position="21"/>
    </location>
</feature>
<reference evidence="3" key="1">
    <citation type="journal article" date="2014" name="Front. Microbiol.">
        <title>High frequency of phylogenetically diverse reductive dehalogenase-homologous genes in deep subseafloor sedimentary metagenomes.</title>
        <authorList>
            <person name="Kawai M."/>
            <person name="Futagami T."/>
            <person name="Toyoda A."/>
            <person name="Takaki Y."/>
            <person name="Nishi S."/>
            <person name="Hori S."/>
            <person name="Arai W."/>
            <person name="Tsubouchi T."/>
            <person name="Morono Y."/>
            <person name="Uchiyama I."/>
            <person name="Ito T."/>
            <person name="Fujiyama A."/>
            <person name="Inagaki F."/>
            <person name="Takami H."/>
        </authorList>
    </citation>
    <scope>NUCLEOTIDE SEQUENCE</scope>
    <source>
        <strain evidence="3">Expedition CK06-06</strain>
    </source>
</reference>
<evidence type="ECO:0000256" key="1">
    <source>
        <dbReference type="SAM" id="MobiDB-lite"/>
    </source>
</evidence>
<accession>X0UEI0</accession>
<dbReference type="InterPro" id="IPR010093">
    <property type="entry name" value="SinI_DNA-bd"/>
</dbReference>
<evidence type="ECO:0000259" key="2">
    <source>
        <dbReference type="Pfam" id="PF12728"/>
    </source>
</evidence>
<dbReference type="InterPro" id="IPR041657">
    <property type="entry name" value="HTH_17"/>
</dbReference>
<evidence type="ECO:0000313" key="3">
    <source>
        <dbReference type="EMBL" id="GAF86895.1"/>
    </source>
</evidence>
<sequence>MDASLSSNSRRGNKKVARRGRAGTDPVDLITVTEAGKMLRVSRRTIERMIARGILPFYELPVRGGIRFSRTEIEAFLDARHRDKV</sequence>
<name>X0UEI0_9ZZZZ</name>
<feature type="domain" description="Helix-turn-helix" evidence="2">
    <location>
        <begin position="30"/>
        <end position="80"/>
    </location>
</feature>
<protein>
    <recommendedName>
        <fullName evidence="2">Helix-turn-helix domain-containing protein</fullName>
    </recommendedName>
</protein>
<dbReference type="Pfam" id="PF12728">
    <property type="entry name" value="HTH_17"/>
    <property type="match status" value="1"/>
</dbReference>